<evidence type="ECO:0000313" key="2">
    <source>
        <dbReference type="EMBL" id="MAA13252.1"/>
    </source>
</evidence>
<organism evidence="2">
    <name type="scientific">Rhipicephalus zambeziensis</name>
    <dbReference type="NCBI Taxonomy" id="60191"/>
    <lineage>
        <taxon>Eukaryota</taxon>
        <taxon>Metazoa</taxon>
        <taxon>Ecdysozoa</taxon>
        <taxon>Arthropoda</taxon>
        <taxon>Chelicerata</taxon>
        <taxon>Arachnida</taxon>
        <taxon>Acari</taxon>
        <taxon>Parasitiformes</taxon>
        <taxon>Ixodida</taxon>
        <taxon>Ixodoidea</taxon>
        <taxon>Ixodidae</taxon>
        <taxon>Rhipicephalinae</taxon>
        <taxon>Rhipicephalus</taxon>
        <taxon>Rhipicephalus</taxon>
    </lineage>
</organism>
<protein>
    <recommendedName>
        <fullName evidence="3">Secreted protein</fullName>
    </recommendedName>
</protein>
<reference evidence="2" key="1">
    <citation type="journal article" date="2017" name="Parasit. Vectors">
        <title>Sialotranscriptomics of Rhipicephalus zambeziensis reveals intricate expression profiles of secretory proteins and suggests tight temporal transcriptional regulation during blood-feeding.</title>
        <authorList>
            <person name="de Castro M.H."/>
            <person name="de Klerk D."/>
            <person name="Pienaar R."/>
            <person name="Rees D.J.G."/>
            <person name="Mans B.J."/>
        </authorList>
    </citation>
    <scope>NUCLEOTIDE SEQUENCE</scope>
    <source>
        <tissue evidence="2">Salivary glands</tissue>
    </source>
</reference>
<evidence type="ECO:0008006" key="3">
    <source>
        <dbReference type="Google" id="ProtNLM"/>
    </source>
</evidence>
<name>A0A224YHH3_9ACAR</name>
<accession>A0A224YHH3</accession>
<proteinExistence type="predicted"/>
<evidence type="ECO:0000256" key="1">
    <source>
        <dbReference type="SAM" id="SignalP"/>
    </source>
</evidence>
<feature type="chain" id="PRO_5013075927" description="Secreted protein" evidence="1">
    <location>
        <begin position="21"/>
        <end position="81"/>
    </location>
</feature>
<dbReference type="AlphaFoldDB" id="A0A224YHH3"/>
<dbReference type="EMBL" id="GFPF01002106">
    <property type="protein sequence ID" value="MAA13252.1"/>
    <property type="molecule type" value="Transcribed_RNA"/>
</dbReference>
<feature type="signal peptide" evidence="1">
    <location>
        <begin position="1"/>
        <end position="20"/>
    </location>
</feature>
<sequence length="81" mass="8909">MQFMCSCLCSVFCGISPSLATFKRICHICLAGNVAVKKKKKSKKDRSPCLRLPCKTHHIVNVYICVAVCIGLHADIVNVSK</sequence>
<keyword evidence="1" id="KW-0732">Signal</keyword>